<feature type="region of interest" description="Disordered" evidence="13">
    <location>
        <begin position="741"/>
        <end position="792"/>
    </location>
</feature>
<dbReference type="InterPro" id="IPR004526">
    <property type="entry name" value="Glu-tRNA-synth_arc/euk"/>
</dbReference>
<evidence type="ECO:0000256" key="13">
    <source>
        <dbReference type="SAM" id="MobiDB-lite"/>
    </source>
</evidence>
<dbReference type="PROSITE" id="PS00178">
    <property type="entry name" value="AA_TRNA_LIGASE_I"/>
    <property type="match status" value="1"/>
</dbReference>
<dbReference type="GO" id="GO:0048608">
    <property type="term" value="P:reproductive structure development"/>
    <property type="evidence" value="ECO:0007669"/>
    <property type="project" value="UniProtKB-ARBA"/>
</dbReference>
<comment type="caution">
    <text evidence="15">The sequence shown here is derived from an EMBL/GenBank/DDBJ whole genome shotgun (WGS) entry which is preliminary data.</text>
</comment>
<dbReference type="GO" id="GO:0004818">
    <property type="term" value="F:glutamate-tRNA ligase activity"/>
    <property type="evidence" value="ECO:0007669"/>
    <property type="project" value="UniProtKB-EC"/>
</dbReference>
<dbReference type="EMBL" id="BNJQ01000024">
    <property type="protein sequence ID" value="GHP09225.1"/>
    <property type="molecule type" value="Genomic_DNA"/>
</dbReference>
<evidence type="ECO:0000256" key="8">
    <source>
        <dbReference type="ARBA" id="ARBA00022917"/>
    </source>
</evidence>
<evidence type="ECO:0000313" key="16">
    <source>
        <dbReference type="Proteomes" id="UP000660262"/>
    </source>
</evidence>
<sequence>MPVTLHYLSASPALAALAIANTDETTLVAHASASELCAATGAPASLGAGVEVVASLGKRLITGLPSVLRLLARTSPLASAAPAASPDPLAEAWRLSEIDAWVDYAVANVKKGQTLAHQLAALDGFLKTRTYLVGHKLTVADAALWGQLAAAKNQMESLCRMHNLVHVQRYFDHVHAQTQFAAAFDAHSALAKREAEIKAKAAKRTAEIEKKKESGGVLKDTGGSFDIGLQDAKMGEVCTRFPPEPSGYLHIGHAKAALLNDYFAKEYKGKLIVRFDDTNPSKEKDEFVDNIMKDIKTLGINYACVTYTSDHFEDLIKMGKKLIEQGKMYVDDTDVDTMRDERMKGIESKCRNLDVKENLRRWDEMLAATEFGQTCAARFKMDMKSNNKTLRDPVAFRTNLTPHHRTGTKYKCYPTYDCACPFVDAKEGVTHALRTTEYKDREAQYYWVTELMGVRKVHIWEFARVNFIQTVMSKRKLQWFVDQGIVDGWYDPRFPTVQGMVRRGLTIAALREFMLTMGASRNVINLEWDKLFVVNKRVIDPTCPRHTAVSRDRKVMWKLSDGPAEVEYRTVPKHKKNESLGTKLTAYSNKIWIDLDDAVQLENGMEVTLMDWGNAVVDEVVRSGDSVVEIKGHLHLEGDVKTTKLKLTWLADTPELVPVQVKEFGMLVTVKKIEEDTKIEDVVNKNSLKTYYVLGDANMRGLQNGQHLQLERKGFFYVDKAYTKEGEPMILHFVPSSGKDFDKGDGNKKEAAAPAKKQAPAAAADGGGKKKEKKEKGAAAGGEGRKGPPSAEEIAAMKAAKQAEIEKKLIKDVTKEGGKKGVEIEGAADMGGLEFFCTTMEKPDGELKFLKMSMEAMNEVPDPEGEERRGGSGHVGKMLFSAGTEVMSMVAYVPKDKQNRINATEWLKSVCGDAGVKGELQAGGDAGLATAIAKANPDAGMFTIKMKDAAMAHGFSYLRERGCFPEDTGDDDDDGGEYVYGDDDFPS</sequence>
<dbReference type="Pfam" id="PF21972">
    <property type="entry name" value="Arc1p_N_like"/>
    <property type="match status" value="1"/>
</dbReference>
<evidence type="ECO:0000256" key="5">
    <source>
        <dbReference type="ARBA" id="ARBA00022598"/>
    </source>
</evidence>
<keyword evidence="5 12" id="KW-0436">Ligase</keyword>
<comment type="catalytic activity">
    <reaction evidence="11">
        <text>tRNA(Glu) + L-glutamate + ATP = L-glutamyl-tRNA(Glu) + AMP + diphosphate</text>
        <dbReference type="Rhea" id="RHEA:23540"/>
        <dbReference type="Rhea" id="RHEA-COMP:9663"/>
        <dbReference type="Rhea" id="RHEA-COMP:9680"/>
        <dbReference type="ChEBI" id="CHEBI:29985"/>
        <dbReference type="ChEBI" id="CHEBI:30616"/>
        <dbReference type="ChEBI" id="CHEBI:33019"/>
        <dbReference type="ChEBI" id="CHEBI:78442"/>
        <dbReference type="ChEBI" id="CHEBI:78520"/>
        <dbReference type="ChEBI" id="CHEBI:456215"/>
        <dbReference type="EC" id="6.1.1.17"/>
    </reaction>
</comment>
<evidence type="ECO:0000256" key="10">
    <source>
        <dbReference type="ARBA" id="ARBA00030865"/>
    </source>
</evidence>
<feature type="compositionally biased region" description="Basic and acidic residues" evidence="13">
    <location>
        <begin position="741"/>
        <end position="751"/>
    </location>
</feature>
<organism evidence="15 16">
    <name type="scientific">Pycnococcus provasolii</name>
    <dbReference type="NCBI Taxonomy" id="41880"/>
    <lineage>
        <taxon>Eukaryota</taxon>
        <taxon>Viridiplantae</taxon>
        <taxon>Chlorophyta</taxon>
        <taxon>Pseudoscourfieldiophyceae</taxon>
        <taxon>Pseudoscourfieldiales</taxon>
        <taxon>Pycnococcaceae</taxon>
        <taxon>Pycnococcus</taxon>
    </lineage>
</organism>
<dbReference type="PROSITE" id="PS50405">
    <property type="entry name" value="GST_CTER"/>
    <property type="match status" value="1"/>
</dbReference>
<evidence type="ECO:0000313" key="15">
    <source>
        <dbReference type="EMBL" id="GHP09225.1"/>
    </source>
</evidence>
<dbReference type="Pfam" id="PF20974">
    <property type="entry name" value="tRNA-synt_1c_C2"/>
    <property type="match status" value="1"/>
</dbReference>
<evidence type="ECO:0000256" key="11">
    <source>
        <dbReference type="ARBA" id="ARBA00048351"/>
    </source>
</evidence>
<evidence type="ECO:0000256" key="9">
    <source>
        <dbReference type="ARBA" id="ARBA00023146"/>
    </source>
</evidence>
<dbReference type="Gene3D" id="3.40.50.620">
    <property type="entry name" value="HUPs"/>
    <property type="match status" value="1"/>
</dbReference>
<dbReference type="InterPro" id="IPR020058">
    <property type="entry name" value="Glu/Gln-tRNA-synth_Ib_cat-dom"/>
</dbReference>
<dbReference type="FunFam" id="3.40.50.620:FF:000037">
    <property type="entry name" value="Glutamine--tRNA ligase cytoplasmic"/>
    <property type="match status" value="1"/>
</dbReference>
<feature type="region of interest" description="Disordered" evidence="13">
    <location>
        <begin position="962"/>
        <end position="987"/>
    </location>
</feature>
<dbReference type="AlphaFoldDB" id="A0A830HRB8"/>
<evidence type="ECO:0000256" key="3">
    <source>
        <dbReference type="ARBA" id="ARBA00012835"/>
    </source>
</evidence>
<evidence type="ECO:0000259" key="14">
    <source>
        <dbReference type="PROSITE" id="PS50405"/>
    </source>
</evidence>
<name>A0A830HRB8_9CHLO</name>
<accession>A0A830HRB8</accession>
<keyword evidence="8 12" id="KW-0648">Protein biosynthesis</keyword>
<dbReference type="NCBIfam" id="TIGR00463">
    <property type="entry name" value="gltX_arch"/>
    <property type="match status" value="1"/>
</dbReference>
<evidence type="ECO:0000256" key="12">
    <source>
        <dbReference type="RuleBase" id="RU363037"/>
    </source>
</evidence>
<feature type="domain" description="GST C-terminal" evidence="14">
    <location>
        <begin position="63"/>
        <end position="201"/>
    </location>
</feature>
<dbReference type="PANTHER" id="PTHR43097">
    <property type="entry name" value="GLUTAMINE-TRNA LIGASE"/>
    <property type="match status" value="1"/>
</dbReference>
<keyword evidence="4" id="KW-0963">Cytoplasm</keyword>
<dbReference type="InterPro" id="IPR036282">
    <property type="entry name" value="Glutathione-S-Trfase_C_sf"/>
</dbReference>
<dbReference type="OrthoDB" id="10250478at2759"/>
<dbReference type="Pfam" id="PF03950">
    <property type="entry name" value="tRNA-synt_1c_C"/>
    <property type="match status" value="1"/>
</dbReference>
<evidence type="ECO:0000256" key="1">
    <source>
        <dbReference type="ARBA" id="ARBA00004496"/>
    </source>
</evidence>
<evidence type="ECO:0000256" key="6">
    <source>
        <dbReference type="ARBA" id="ARBA00022741"/>
    </source>
</evidence>
<comment type="similarity">
    <text evidence="2">Belongs to the class-I aminoacyl-tRNA synthetase family. Glutamate--tRNA ligase type 2 subfamily.</text>
</comment>
<dbReference type="InterPro" id="IPR001412">
    <property type="entry name" value="aa-tRNA-synth_I_CS"/>
</dbReference>
<dbReference type="GO" id="GO:0005524">
    <property type="term" value="F:ATP binding"/>
    <property type="evidence" value="ECO:0007669"/>
    <property type="project" value="UniProtKB-KW"/>
</dbReference>
<dbReference type="InterPro" id="IPR053836">
    <property type="entry name" value="Arc1-like_N"/>
</dbReference>
<comment type="subcellular location">
    <subcellularLocation>
        <location evidence="1">Cytoplasm</location>
    </subcellularLocation>
</comment>
<feature type="compositionally biased region" description="Low complexity" evidence="13">
    <location>
        <begin position="752"/>
        <end position="764"/>
    </location>
</feature>
<dbReference type="Pfam" id="PF00749">
    <property type="entry name" value="tRNA-synt_1c"/>
    <property type="match status" value="1"/>
</dbReference>
<dbReference type="InterPro" id="IPR011035">
    <property type="entry name" value="Ribosomal_bL25/Gln-tRNA_synth"/>
</dbReference>
<feature type="compositionally biased region" description="Acidic residues" evidence="13">
    <location>
        <begin position="967"/>
        <end position="987"/>
    </location>
</feature>
<gene>
    <name evidence="15" type="ORF">PPROV_000796200</name>
</gene>
<dbReference type="GO" id="GO:0017102">
    <property type="term" value="C:methionyl glutamyl tRNA synthetase complex"/>
    <property type="evidence" value="ECO:0007669"/>
    <property type="project" value="TreeGrafter"/>
</dbReference>
<dbReference type="Proteomes" id="UP000660262">
    <property type="component" value="Unassembled WGS sequence"/>
</dbReference>
<dbReference type="InterPro" id="IPR049437">
    <property type="entry name" value="tRNA-synt_1c_C2"/>
</dbReference>
<keyword evidence="6 12" id="KW-0547">Nucleotide-binding</keyword>
<dbReference type="FunFam" id="1.10.1160.10:FF:000001">
    <property type="entry name" value="Glutamine--tRNA ligase"/>
    <property type="match status" value="1"/>
</dbReference>
<dbReference type="PRINTS" id="PR00987">
    <property type="entry name" value="TRNASYNTHGLU"/>
</dbReference>
<dbReference type="SUPFAM" id="SSF47616">
    <property type="entry name" value="GST C-terminal domain-like"/>
    <property type="match status" value="1"/>
</dbReference>
<reference evidence="15" key="1">
    <citation type="submission" date="2020-10" db="EMBL/GenBank/DDBJ databases">
        <title>Unveiling of a novel bifunctional photoreceptor, Dualchrome1, isolated from a cosmopolitan green alga.</title>
        <authorList>
            <person name="Suzuki S."/>
            <person name="Kawachi M."/>
        </authorList>
    </citation>
    <scope>NUCLEOTIDE SEQUENCE</scope>
    <source>
        <strain evidence="15">NIES 2893</strain>
    </source>
</reference>
<dbReference type="PANTHER" id="PTHR43097:SF5">
    <property type="entry name" value="GLUTAMATE--TRNA LIGASE"/>
    <property type="match status" value="1"/>
</dbReference>
<evidence type="ECO:0000256" key="4">
    <source>
        <dbReference type="ARBA" id="ARBA00022490"/>
    </source>
</evidence>
<dbReference type="CDD" id="cd10289">
    <property type="entry name" value="GST_C_AaRS_like"/>
    <property type="match status" value="1"/>
</dbReference>
<proteinExistence type="inferred from homology"/>
<dbReference type="SUPFAM" id="SSF52374">
    <property type="entry name" value="Nucleotidylyl transferase"/>
    <property type="match status" value="1"/>
</dbReference>
<dbReference type="Gene3D" id="2.40.240.10">
    <property type="entry name" value="Ribosomal Protein L25, Chain P"/>
    <property type="match status" value="1"/>
</dbReference>
<dbReference type="InterPro" id="IPR010987">
    <property type="entry name" value="Glutathione-S-Trfase_C-like"/>
</dbReference>
<dbReference type="InterPro" id="IPR050132">
    <property type="entry name" value="Gln/Glu-tRNA_Ligase"/>
</dbReference>
<dbReference type="InterPro" id="IPR000924">
    <property type="entry name" value="Glu/Gln-tRNA-synth"/>
</dbReference>
<dbReference type="GO" id="GO:0006424">
    <property type="term" value="P:glutamyl-tRNA aminoacylation"/>
    <property type="evidence" value="ECO:0007669"/>
    <property type="project" value="InterPro"/>
</dbReference>
<dbReference type="HAMAP" id="MF_02076">
    <property type="entry name" value="Glu_tRNA_synth_type2"/>
    <property type="match status" value="1"/>
</dbReference>
<dbReference type="FunFam" id="3.90.800.10:FF:000001">
    <property type="entry name" value="Glutamine--tRNA ligase"/>
    <property type="match status" value="1"/>
</dbReference>
<dbReference type="InterPro" id="IPR020056">
    <property type="entry name" value="Rbsml_bL25/Gln-tRNA_synth_N"/>
</dbReference>
<keyword evidence="7 12" id="KW-0067">ATP-binding</keyword>
<keyword evidence="9 12" id="KW-0030">Aminoacyl-tRNA synthetase</keyword>
<evidence type="ECO:0000256" key="7">
    <source>
        <dbReference type="ARBA" id="ARBA00022840"/>
    </source>
</evidence>
<dbReference type="InterPro" id="IPR014729">
    <property type="entry name" value="Rossmann-like_a/b/a_fold"/>
</dbReference>
<dbReference type="EC" id="6.1.1.17" evidence="3"/>
<evidence type="ECO:0000256" key="2">
    <source>
        <dbReference type="ARBA" id="ARBA00008927"/>
    </source>
</evidence>
<dbReference type="InterPro" id="IPR020059">
    <property type="entry name" value="Glu/Gln-tRNA-synth_Ib_codon-bd"/>
</dbReference>
<dbReference type="GO" id="GO:0009791">
    <property type="term" value="P:post-embryonic development"/>
    <property type="evidence" value="ECO:0007669"/>
    <property type="project" value="UniProtKB-ARBA"/>
</dbReference>
<dbReference type="Gene3D" id="1.20.1050.130">
    <property type="match status" value="1"/>
</dbReference>
<protein>
    <recommendedName>
        <fullName evidence="3">glutamate--tRNA ligase</fullName>
        <ecNumber evidence="3">6.1.1.17</ecNumber>
    </recommendedName>
    <alternativeName>
        <fullName evidence="10">Glutamyl-tRNA synthetase</fullName>
    </alternativeName>
</protein>
<dbReference type="SUPFAM" id="SSF50715">
    <property type="entry name" value="Ribosomal protein L25-like"/>
    <property type="match status" value="1"/>
</dbReference>
<keyword evidence="16" id="KW-1185">Reference proteome</keyword>
<dbReference type="GO" id="GO:0005829">
    <property type="term" value="C:cytosol"/>
    <property type="evidence" value="ECO:0007669"/>
    <property type="project" value="TreeGrafter"/>
</dbReference>